<reference evidence="2" key="1">
    <citation type="submission" date="2016-11" db="EMBL/GenBank/DDBJ databases">
        <authorList>
            <person name="Varghese N."/>
            <person name="Submissions S."/>
        </authorList>
    </citation>
    <scope>NUCLEOTIDE SEQUENCE [LARGE SCALE GENOMIC DNA]</scope>
    <source>
        <strain evidence="2">DSM 16219</strain>
    </source>
</reference>
<organism evidence="1 2">
    <name type="scientific">Desulfatibacillum alkenivorans DSM 16219</name>
    <dbReference type="NCBI Taxonomy" id="1121393"/>
    <lineage>
        <taxon>Bacteria</taxon>
        <taxon>Pseudomonadati</taxon>
        <taxon>Thermodesulfobacteriota</taxon>
        <taxon>Desulfobacteria</taxon>
        <taxon>Desulfobacterales</taxon>
        <taxon>Desulfatibacillaceae</taxon>
        <taxon>Desulfatibacillum</taxon>
    </lineage>
</organism>
<dbReference type="OrthoDB" id="361060at2"/>
<dbReference type="Gene3D" id="3.30.1460.10">
    <property type="match status" value="1"/>
</dbReference>
<keyword evidence="2" id="KW-1185">Reference proteome</keyword>
<dbReference type="Proteomes" id="UP000183994">
    <property type="component" value="Unassembled WGS sequence"/>
</dbReference>
<sequence>MTGSWNFIRTRDLLEDLGVSIVKEDMSRSLLVASDEANAIINMVFDCATDVLIMEQIVSVVPENNTEEFFKRVLQINRDILYGAFAVDLNARVLLFRATHPFDRLTKYMIESSLRGLEQAMGLFGRELARFHSAAG</sequence>
<dbReference type="InterPro" id="IPR054345">
    <property type="entry name" value="Tir-like"/>
</dbReference>
<dbReference type="Pfam" id="PF22550">
    <property type="entry name" value="CesT_Tir_1"/>
    <property type="match status" value="1"/>
</dbReference>
<evidence type="ECO:0000313" key="2">
    <source>
        <dbReference type="Proteomes" id="UP000183994"/>
    </source>
</evidence>
<accession>A0A1M6Z5Q0</accession>
<dbReference type="AlphaFoldDB" id="A0A1M6Z5Q0"/>
<dbReference type="SUPFAM" id="SSF69635">
    <property type="entry name" value="Type III secretory system chaperone-like"/>
    <property type="match status" value="1"/>
</dbReference>
<proteinExistence type="predicted"/>
<dbReference type="EMBL" id="FQZU01000055">
    <property type="protein sequence ID" value="SHL25836.1"/>
    <property type="molecule type" value="Genomic_DNA"/>
</dbReference>
<gene>
    <name evidence="1" type="ORF">SAMN02745216_04909</name>
</gene>
<protein>
    <submittedName>
        <fullName evidence="1">Putative sensory transduction regulator</fullName>
    </submittedName>
</protein>
<dbReference type="STRING" id="1121393.SAMN02745216_04909"/>
<name>A0A1M6Z5Q0_9BACT</name>
<evidence type="ECO:0000313" key="1">
    <source>
        <dbReference type="EMBL" id="SHL25836.1"/>
    </source>
</evidence>
<dbReference type="RefSeq" id="WP_073478887.1">
    <property type="nucleotide sequence ID" value="NZ_FQZU01000055.1"/>
</dbReference>